<evidence type="ECO:0000313" key="3">
    <source>
        <dbReference type="Proteomes" id="UP001597189"/>
    </source>
</evidence>
<gene>
    <name evidence="2" type="ORF">ACFQ44_03980</name>
</gene>
<protein>
    <recommendedName>
        <fullName evidence="4">Surface layer protein A domain-containing protein</fullName>
    </recommendedName>
</protein>
<dbReference type="EMBL" id="JBHTOD010000002">
    <property type="protein sequence ID" value="MFD1454845.1"/>
    <property type="molecule type" value="Genomic_DNA"/>
</dbReference>
<sequence length="119" mass="13292">MTRITKLIALMAATAGVAGGIITTTTPITASANTKVRYYKNMKPHTYKIVKQRAQIYTSGKINHKSLFMLGAYGDKGDPLTIYKASHVTINGHKRVYYMFKGHFRIPTGWVWSGALKRV</sequence>
<evidence type="ECO:0008006" key="4">
    <source>
        <dbReference type="Google" id="ProtNLM"/>
    </source>
</evidence>
<evidence type="ECO:0000256" key="1">
    <source>
        <dbReference type="SAM" id="SignalP"/>
    </source>
</evidence>
<comment type="caution">
    <text evidence="2">The sequence shown here is derived from an EMBL/GenBank/DDBJ whole genome shotgun (WGS) entry which is preliminary data.</text>
</comment>
<keyword evidence="3" id="KW-1185">Reference proteome</keyword>
<proteinExistence type="predicted"/>
<name>A0ABW4D2Q3_9LACO</name>
<feature type="chain" id="PRO_5045418938" description="Surface layer protein A domain-containing protein" evidence="1">
    <location>
        <begin position="21"/>
        <end position="119"/>
    </location>
</feature>
<keyword evidence="1" id="KW-0732">Signal</keyword>
<accession>A0ABW4D2Q3</accession>
<feature type="signal peptide" evidence="1">
    <location>
        <begin position="1"/>
        <end position="20"/>
    </location>
</feature>
<evidence type="ECO:0000313" key="2">
    <source>
        <dbReference type="EMBL" id="MFD1454845.1"/>
    </source>
</evidence>
<dbReference type="RefSeq" id="WP_203642882.1">
    <property type="nucleotide sequence ID" value="NZ_BOLN01000002.1"/>
</dbReference>
<dbReference type="Proteomes" id="UP001597189">
    <property type="component" value="Unassembled WGS sequence"/>
</dbReference>
<organism evidence="2 3">
    <name type="scientific">Levilactobacillus lanxiensis</name>
    <dbReference type="NCBI Taxonomy" id="2799568"/>
    <lineage>
        <taxon>Bacteria</taxon>
        <taxon>Bacillati</taxon>
        <taxon>Bacillota</taxon>
        <taxon>Bacilli</taxon>
        <taxon>Lactobacillales</taxon>
        <taxon>Lactobacillaceae</taxon>
        <taxon>Levilactobacillus</taxon>
    </lineage>
</organism>
<reference evidence="3" key="1">
    <citation type="journal article" date="2019" name="Int. J. Syst. Evol. Microbiol.">
        <title>The Global Catalogue of Microorganisms (GCM) 10K type strain sequencing project: providing services to taxonomists for standard genome sequencing and annotation.</title>
        <authorList>
            <consortium name="The Broad Institute Genomics Platform"/>
            <consortium name="The Broad Institute Genome Sequencing Center for Infectious Disease"/>
            <person name="Wu L."/>
            <person name="Ma J."/>
        </authorList>
    </citation>
    <scope>NUCLEOTIDE SEQUENCE [LARGE SCALE GENOMIC DNA]</scope>
    <source>
        <strain evidence="3">CCM 8979</strain>
    </source>
</reference>